<dbReference type="Proteomes" id="UP000838756">
    <property type="component" value="Unassembled WGS sequence"/>
</dbReference>
<reference evidence="1" key="1">
    <citation type="submission" date="2022-03" db="EMBL/GenBank/DDBJ databases">
        <authorList>
            <person name="Lindestad O."/>
        </authorList>
    </citation>
    <scope>NUCLEOTIDE SEQUENCE</scope>
</reference>
<protein>
    <submittedName>
        <fullName evidence="1">Jg9936 protein</fullName>
    </submittedName>
</protein>
<comment type="caution">
    <text evidence="1">The sequence shown here is derived from an EMBL/GenBank/DDBJ whole genome shotgun (WGS) entry which is preliminary data.</text>
</comment>
<sequence length="79" mass="8270">MFHIKGKKVEVVDEAVVETKVAESAAVCERVLTCVLCAASASLARYTPSKTRADAFALGLARPAACAPHGECAPSIMYS</sequence>
<dbReference type="EMBL" id="CAKXAJ010026069">
    <property type="protein sequence ID" value="CAH2253961.1"/>
    <property type="molecule type" value="Genomic_DNA"/>
</dbReference>
<dbReference type="OrthoDB" id="6517071at2759"/>
<gene>
    <name evidence="1" type="primary">jg9936</name>
    <name evidence="1" type="ORF">PAEG_LOCUS22588</name>
</gene>
<evidence type="ECO:0000313" key="1">
    <source>
        <dbReference type="EMBL" id="CAH2253961.1"/>
    </source>
</evidence>
<proteinExistence type="predicted"/>
<keyword evidence="2" id="KW-1185">Reference proteome</keyword>
<organism evidence="1 2">
    <name type="scientific">Pararge aegeria aegeria</name>
    <dbReference type="NCBI Taxonomy" id="348720"/>
    <lineage>
        <taxon>Eukaryota</taxon>
        <taxon>Metazoa</taxon>
        <taxon>Ecdysozoa</taxon>
        <taxon>Arthropoda</taxon>
        <taxon>Hexapoda</taxon>
        <taxon>Insecta</taxon>
        <taxon>Pterygota</taxon>
        <taxon>Neoptera</taxon>
        <taxon>Endopterygota</taxon>
        <taxon>Lepidoptera</taxon>
        <taxon>Glossata</taxon>
        <taxon>Ditrysia</taxon>
        <taxon>Papilionoidea</taxon>
        <taxon>Nymphalidae</taxon>
        <taxon>Satyrinae</taxon>
        <taxon>Satyrini</taxon>
        <taxon>Parargina</taxon>
        <taxon>Pararge</taxon>
    </lineage>
</organism>
<dbReference type="AlphaFoldDB" id="A0A8S4SBI1"/>
<evidence type="ECO:0000313" key="2">
    <source>
        <dbReference type="Proteomes" id="UP000838756"/>
    </source>
</evidence>
<accession>A0A8S4SBI1</accession>
<name>A0A8S4SBI1_9NEOP</name>